<feature type="transmembrane region" description="Helical" evidence="6">
    <location>
        <begin position="192"/>
        <end position="221"/>
    </location>
</feature>
<evidence type="ECO:0000256" key="6">
    <source>
        <dbReference type="SAM" id="Phobius"/>
    </source>
</evidence>
<sequence>MIISESASSDFNKMAGKAKGKINESSKIEMEEVGSFLDVNLDVDVSEPGSLLYGVNEVPPWPALTLLVAQNFFIMLSGLVGMPLLIAGIVCMDKDLTSYARLISSTFFIQGLVTFFQATFGIRLPVVQGASFVFIPVAFGMASSHEPCPTKRRWFLFPFILDNATIGDYSDVWRPRLDEVNGGLFMASLFQVILGATGLAGVILCFLGPLTIGSCIGLLGIGLIDVTWTQCSVHWGVSSATCLFVIIFSQYLGGLNVPCCSYTRKERCRISRNKIFQLFSVLFSAILGCFLSFILTISGALPSDPSDKAYSARIDIGRDTVSNMPWFQFPSPVSNSLPKISIAASLGMLAAILASIVESIGDYNACAKLSNVCHPPDHAVNRGIFIEGVGCLISGLWGTGTGTGTYSGNIVAIGITRVASLRVTQGTALTLIFMSFFSKFTAVLASIPGPVVGGILASLVGMLVSVCLSILQKADTKSPRNVFIVGFSFFIGIACPSVLAKNPGLIITGIPRLDQILTILMSTGMFMGGLTAFFLDNTVPGTLKERGIEKRTSYTHLEDFKNNDVYDLPFFMNYIRGWHWTQFIPLCPTSRGICSGSVCSRRDGRQPA</sequence>
<feature type="transmembrane region" description="Helical" evidence="6">
    <location>
        <begin position="72"/>
        <end position="92"/>
    </location>
</feature>
<evidence type="ECO:0000256" key="4">
    <source>
        <dbReference type="ARBA" id="ARBA00022989"/>
    </source>
</evidence>
<feature type="transmembrane region" description="Helical" evidence="6">
    <location>
        <begin position="515"/>
        <end position="535"/>
    </location>
</feature>
<evidence type="ECO:0000256" key="5">
    <source>
        <dbReference type="ARBA" id="ARBA00023136"/>
    </source>
</evidence>
<organism evidence="7 8">
    <name type="scientific">Holothuria leucospilota</name>
    <name type="common">Black long sea cucumber</name>
    <name type="synonym">Mertensiothuria leucospilota</name>
    <dbReference type="NCBI Taxonomy" id="206669"/>
    <lineage>
        <taxon>Eukaryota</taxon>
        <taxon>Metazoa</taxon>
        <taxon>Echinodermata</taxon>
        <taxon>Eleutherozoa</taxon>
        <taxon>Echinozoa</taxon>
        <taxon>Holothuroidea</taxon>
        <taxon>Aspidochirotacea</taxon>
        <taxon>Aspidochirotida</taxon>
        <taxon>Holothuriidae</taxon>
        <taxon>Holothuria</taxon>
    </lineage>
</organism>
<feature type="transmembrane region" description="Helical" evidence="6">
    <location>
        <begin position="233"/>
        <end position="254"/>
    </location>
</feature>
<dbReference type="AlphaFoldDB" id="A0A9Q1CLB6"/>
<dbReference type="Proteomes" id="UP001152320">
    <property type="component" value="Chromosome 2"/>
</dbReference>
<dbReference type="PANTHER" id="PTHR11119">
    <property type="entry name" value="XANTHINE-URACIL / VITAMIN C PERMEASE FAMILY MEMBER"/>
    <property type="match status" value="1"/>
</dbReference>
<comment type="subcellular location">
    <subcellularLocation>
        <location evidence="1">Membrane</location>
        <topology evidence="1">Multi-pass membrane protein</topology>
    </subcellularLocation>
</comment>
<dbReference type="OrthoDB" id="1641903at2759"/>
<gene>
    <name evidence="7" type="ORF">HOLleu_06492</name>
</gene>
<feature type="transmembrane region" description="Helical" evidence="6">
    <location>
        <begin position="99"/>
        <end position="120"/>
    </location>
</feature>
<comment type="similarity">
    <text evidence="2">Belongs to the nucleobase:cation symporter-2 (NCS2) (TC 2.A.40) family.</text>
</comment>
<dbReference type="InterPro" id="IPR006043">
    <property type="entry name" value="NCS2"/>
</dbReference>
<keyword evidence="8" id="KW-1185">Reference proteome</keyword>
<evidence type="ECO:0000256" key="1">
    <source>
        <dbReference type="ARBA" id="ARBA00004141"/>
    </source>
</evidence>
<dbReference type="EMBL" id="JAIZAY010000002">
    <property type="protein sequence ID" value="KAJ8047482.1"/>
    <property type="molecule type" value="Genomic_DNA"/>
</dbReference>
<proteinExistence type="inferred from homology"/>
<evidence type="ECO:0000256" key="2">
    <source>
        <dbReference type="ARBA" id="ARBA00008821"/>
    </source>
</evidence>
<feature type="transmembrane region" description="Helical" evidence="6">
    <location>
        <begin position="451"/>
        <end position="471"/>
    </location>
</feature>
<feature type="transmembrane region" description="Helical" evidence="6">
    <location>
        <begin position="340"/>
        <end position="360"/>
    </location>
</feature>
<evidence type="ECO:0000313" key="8">
    <source>
        <dbReference type="Proteomes" id="UP001152320"/>
    </source>
</evidence>
<feature type="transmembrane region" description="Helical" evidence="6">
    <location>
        <begin position="275"/>
        <end position="301"/>
    </location>
</feature>
<dbReference type="GO" id="GO:0016020">
    <property type="term" value="C:membrane"/>
    <property type="evidence" value="ECO:0007669"/>
    <property type="project" value="UniProtKB-SubCell"/>
</dbReference>
<feature type="transmembrane region" description="Helical" evidence="6">
    <location>
        <begin position="426"/>
        <end position="445"/>
    </location>
</feature>
<dbReference type="GO" id="GO:0022857">
    <property type="term" value="F:transmembrane transporter activity"/>
    <property type="evidence" value="ECO:0007669"/>
    <property type="project" value="InterPro"/>
</dbReference>
<protein>
    <submittedName>
        <fullName evidence="7">Solute carrier family 23 member 1</fullName>
    </submittedName>
</protein>
<evidence type="ECO:0000313" key="7">
    <source>
        <dbReference type="EMBL" id="KAJ8047482.1"/>
    </source>
</evidence>
<dbReference type="Pfam" id="PF00860">
    <property type="entry name" value="Xan_ur_permease"/>
    <property type="match status" value="1"/>
</dbReference>
<evidence type="ECO:0000256" key="3">
    <source>
        <dbReference type="ARBA" id="ARBA00022692"/>
    </source>
</evidence>
<name>A0A9Q1CLB6_HOLLE</name>
<feature type="transmembrane region" description="Helical" evidence="6">
    <location>
        <begin position="483"/>
        <end position="500"/>
    </location>
</feature>
<keyword evidence="5 6" id="KW-0472">Membrane</keyword>
<comment type="caution">
    <text evidence="7">The sequence shown here is derived from an EMBL/GenBank/DDBJ whole genome shotgun (WGS) entry which is preliminary data.</text>
</comment>
<keyword evidence="4 6" id="KW-1133">Transmembrane helix</keyword>
<keyword evidence="3 6" id="KW-0812">Transmembrane</keyword>
<accession>A0A9Q1CLB6</accession>
<reference evidence="7" key="1">
    <citation type="submission" date="2021-10" db="EMBL/GenBank/DDBJ databases">
        <title>Tropical sea cucumber genome reveals ecological adaptation and Cuvierian tubules defense mechanism.</title>
        <authorList>
            <person name="Chen T."/>
        </authorList>
    </citation>
    <scope>NUCLEOTIDE SEQUENCE</scope>
    <source>
        <strain evidence="7">Nanhai2018</strain>
        <tissue evidence="7">Muscle</tissue>
    </source>
</reference>